<evidence type="ECO:0000259" key="2">
    <source>
        <dbReference type="PROSITE" id="PS51352"/>
    </source>
</evidence>
<dbReference type="CDD" id="cd02964">
    <property type="entry name" value="TryX_like_family"/>
    <property type="match status" value="1"/>
</dbReference>
<dbReference type="InterPro" id="IPR013766">
    <property type="entry name" value="Thioredoxin_domain"/>
</dbReference>
<dbReference type="Proteomes" id="UP000515908">
    <property type="component" value="Chromosome 02"/>
</dbReference>
<name>S9VU26_9TRYP</name>
<keyword evidence="1" id="KW-1133">Transmembrane helix</keyword>
<proteinExistence type="predicted"/>
<reference evidence="3 4" key="1">
    <citation type="submission" date="2020-08" db="EMBL/GenBank/DDBJ databases">
        <authorList>
            <person name="Newling K."/>
            <person name="Davey J."/>
            <person name="Forrester S."/>
        </authorList>
    </citation>
    <scope>NUCLEOTIDE SEQUENCE [LARGE SCALE GENOMIC DNA]</scope>
    <source>
        <strain evidence="4">Crithidia deanei Carvalho (ATCC PRA-265)</strain>
    </source>
</reference>
<dbReference type="OrthoDB" id="409136at2759"/>
<gene>
    <name evidence="3" type="ORF">ADEAN_000112500</name>
</gene>
<evidence type="ECO:0000256" key="1">
    <source>
        <dbReference type="SAM" id="Phobius"/>
    </source>
</evidence>
<dbReference type="PANTHER" id="PTHR46472:SF1">
    <property type="entry name" value="NUCLEOREDOXIN"/>
    <property type="match status" value="1"/>
</dbReference>
<organism evidence="3 4">
    <name type="scientific">Angomonas deanei</name>
    <dbReference type="NCBI Taxonomy" id="59799"/>
    <lineage>
        <taxon>Eukaryota</taxon>
        <taxon>Discoba</taxon>
        <taxon>Euglenozoa</taxon>
        <taxon>Kinetoplastea</taxon>
        <taxon>Metakinetoplastina</taxon>
        <taxon>Trypanosomatida</taxon>
        <taxon>Trypanosomatidae</taxon>
        <taxon>Strigomonadinae</taxon>
        <taxon>Angomonas</taxon>
    </lineage>
</organism>
<accession>S9VU26</accession>
<dbReference type="PANTHER" id="PTHR46472">
    <property type="entry name" value="NUCLEOREDOXIN"/>
    <property type="match status" value="1"/>
</dbReference>
<dbReference type="Pfam" id="PF13905">
    <property type="entry name" value="Thioredoxin_8"/>
    <property type="match status" value="1"/>
</dbReference>
<keyword evidence="1" id="KW-0812">Transmembrane</keyword>
<dbReference type="PROSITE" id="PS00194">
    <property type="entry name" value="THIOREDOXIN_1"/>
    <property type="match status" value="1"/>
</dbReference>
<dbReference type="VEuPathDB" id="TriTrypDB:ADEAN_000112500"/>
<dbReference type="InterPro" id="IPR012336">
    <property type="entry name" value="Thioredoxin-like_fold"/>
</dbReference>
<dbReference type="SUPFAM" id="SSF52833">
    <property type="entry name" value="Thioredoxin-like"/>
    <property type="match status" value="1"/>
</dbReference>
<evidence type="ECO:0000313" key="3">
    <source>
        <dbReference type="EMBL" id="CAD2213682.1"/>
    </source>
</evidence>
<evidence type="ECO:0000313" key="4">
    <source>
        <dbReference type="Proteomes" id="UP000515908"/>
    </source>
</evidence>
<dbReference type="Gene3D" id="3.40.30.10">
    <property type="entry name" value="Glutaredoxin"/>
    <property type="match status" value="1"/>
</dbReference>
<dbReference type="GO" id="GO:0004791">
    <property type="term" value="F:thioredoxin-disulfide reductase (NADPH) activity"/>
    <property type="evidence" value="ECO:0007669"/>
    <property type="project" value="TreeGrafter"/>
</dbReference>
<dbReference type="AlphaFoldDB" id="S9VU26"/>
<dbReference type="PROSITE" id="PS51352">
    <property type="entry name" value="THIOREDOXIN_2"/>
    <property type="match status" value="1"/>
</dbReference>
<dbReference type="EMBL" id="LR877146">
    <property type="protein sequence ID" value="CAD2213682.1"/>
    <property type="molecule type" value="Genomic_DNA"/>
</dbReference>
<dbReference type="InterPro" id="IPR017937">
    <property type="entry name" value="Thioredoxin_CS"/>
</dbReference>
<protein>
    <submittedName>
        <fullName evidence="3">Redoxin/AhpC/TSA family/Thioredoxin/Thioredoxin-like, putative</fullName>
    </submittedName>
</protein>
<keyword evidence="4" id="KW-1185">Reference proteome</keyword>
<dbReference type="GO" id="GO:0005634">
    <property type="term" value="C:nucleus"/>
    <property type="evidence" value="ECO:0007669"/>
    <property type="project" value="TreeGrafter"/>
</dbReference>
<keyword evidence="1" id="KW-0472">Membrane</keyword>
<dbReference type="InterPro" id="IPR036249">
    <property type="entry name" value="Thioredoxin-like_sf"/>
</dbReference>
<dbReference type="GO" id="GO:0031397">
    <property type="term" value="P:negative regulation of protein ubiquitination"/>
    <property type="evidence" value="ECO:0007669"/>
    <property type="project" value="TreeGrafter"/>
</dbReference>
<feature type="domain" description="Thioredoxin" evidence="2">
    <location>
        <begin position="1"/>
        <end position="166"/>
    </location>
</feature>
<sequence length="194" mass="21891">MSMKLFPKGTLLSRKQGAGSPFKPVDAEEALSQVQYVMLYFSAHWCPPCRMFTPQLKSFYETHHKTKSLEVVFVSMDNTENEMNDYFKNAHGDWLSLTYTDAKQVSQSLSRTFGLYSIPSLLLFKTVRTPAGETEFSIITTNARSMVPIDPAAESFPWENADALIKEQQKATMRKVLLGGVIAVGLFVVYKMLN</sequence>
<dbReference type="GO" id="GO:0030178">
    <property type="term" value="P:negative regulation of Wnt signaling pathway"/>
    <property type="evidence" value="ECO:0007669"/>
    <property type="project" value="TreeGrafter"/>
</dbReference>
<feature type="transmembrane region" description="Helical" evidence="1">
    <location>
        <begin position="176"/>
        <end position="193"/>
    </location>
</feature>